<keyword evidence="1" id="KW-1133">Transmembrane helix</keyword>
<organism evidence="2 3">
    <name type="scientific">Rhizobium esperanzae</name>
    <dbReference type="NCBI Taxonomy" id="1967781"/>
    <lineage>
        <taxon>Bacteria</taxon>
        <taxon>Pseudomonadati</taxon>
        <taxon>Pseudomonadota</taxon>
        <taxon>Alphaproteobacteria</taxon>
        <taxon>Hyphomicrobiales</taxon>
        <taxon>Rhizobiaceae</taxon>
        <taxon>Rhizobium/Agrobacterium group</taxon>
        <taxon>Rhizobium</taxon>
    </lineage>
</organism>
<keyword evidence="1" id="KW-0472">Membrane</keyword>
<feature type="transmembrane region" description="Helical" evidence="1">
    <location>
        <begin position="18"/>
        <end position="39"/>
    </location>
</feature>
<evidence type="ECO:0000313" key="3">
    <source>
        <dbReference type="Proteomes" id="UP000540909"/>
    </source>
</evidence>
<protein>
    <submittedName>
        <fullName evidence="2">Uncharacterized protein</fullName>
    </submittedName>
</protein>
<reference evidence="2 3" key="1">
    <citation type="submission" date="2020-08" db="EMBL/GenBank/DDBJ databases">
        <title>Genomic Encyclopedia of Type Strains, Phase IV (KMG-V): Genome sequencing to study the core and pangenomes of soil and plant-associated prokaryotes.</title>
        <authorList>
            <person name="Whitman W."/>
        </authorList>
    </citation>
    <scope>NUCLEOTIDE SEQUENCE [LARGE SCALE GENOMIC DNA]</scope>
    <source>
        <strain evidence="2 3">SEMIA 4089</strain>
    </source>
</reference>
<comment type="caution">
    <text evidence="2">The sequence shown here is derived from an EMBL/GenBank/DDBJ whole genome shotgun (WGS) entry which is preliminary data.</text>
</comment>
<dbReference type="AlphaFoldDB" id="A0A7W6R5U6"/>
<evidence type="ECO:0000256" key="1">
    <source>
        <dbReference type="SAM" id="Phobius"/>
    </source>
</evidence>
<accession>A0A7W6R5U6</accession>
<dbReference type="RefSeq" id="WP_348645985.1">
    <property type="nucleotide sequence ID" value="NZ_JACIFY010000012.1"/>
</dbReference>
<gene>
    <name evidence="2" type="ORF">GGD57_003591</name>
</gene>
<dbReference type="EMBL" id="JACIFY010000012">
    <property type="protein sequence ID" value="MBB4236995.1"/>
    <property type="molecule type" value="Genomic_DNA"/>
</dbReference>
<sequence>MTPSLQCQYSGNPLMRQIFLVIALIAAPVAAFTSFELYANKAPAKTVGLGDLSSFKTIVADVQSLASKGDLGGAAKRITDYETAWDQAETAIRPLNPNDWNNIDAASDAALKALRQSAPSADKVNKTLAALMAVLNNPSQLAQ</sequence>
<name>A0A7W6R5U6_9HYPH</name>
<dbReference type="Proteomes" id="UP000540909">
    <property type="component" value="Unassembled WGS sequence"/>
</dbReference>
<proteinExistence type="predicted"/>
<evidence type="ECO:0000313" key="2">
    <source>
        <dbReference type="EMBL" id="MBB4236995.1"/>
    </source>
</evidence>
<keyword evidence="1" id="KW-0812">Transmembrane</keyword>